<evidence type="ECO:0000313" key="3">
    <source>
        <dbReference type="Proteomes" id="UP000262172"/>
    </source>
</evidence>
<dbReference type="CDD" id="cd23763">
    <property type="entry name" value="ASKHA_ATPase_ROK"/>
    <property type="match status" value="1"/>
</dbReference>
<organism evidence="2 3">
    <name type="scientific">Microbacterium bovistercoris</name>
    <dbReference type="NCBI Taxonomy" id="2293570"/>
    <lineage>
        <taxon>Bacteria</taxon>
        <taxon>Bacillati</taxon>
        <taxon>Actinomycetota</taxon>
        <taxon>Actinomycetes</taxon>
        <taxon>Micrococcales</taxon>
        <taxon>Microbacteriaceae</taxon>
        <taxon>Microbacterium</taxon>
    </lineage>
</organism>
<accession>A0A371NTJ5</accession>
<dbReference type="Proteomes" id="UP000262172">
    <property type="component" value="Unassembled WGS sequence"/>
</dbReference>
<dbReference type="SUPFAM" id="SSF53067">
    <property type="entry name" value="Actin-like ATPase domain"/>
    <property type="match status" value="1"/>
</dbReference>
<dbReference type="Gene3D" id="1.10.10.10">
    <property type="entry name" value="Winged helix-like DNA-binding domain superfamily/Winged helix DNA-binding domain"/>
    <property type="match status" value="1"/>
</dbReference>
<dbReference type="EMBL" id="QUAB01000043">
    <property type="protein sequence ID" value="REJ05115.1"/>
    <property type="molecule type" value="Genomic_DNA"/>
</dbReference>
<dbReference type="OrthoDB" id="3523179at2"/>
<name>A0A371NTJ5_9MICO</name>
<dbReference type="Gene3D" id="3.30.420.40">
    <property type="match status" value="3"/>
</dbReference>
<proteinExistence type="inferred from homology"/>
<dbReference type="InterPro" id="IPR036388">
    <property type="entry name" value="WH-like_DNA-bd_sf"/>
</dbReference>
<dbReference type="GO" id="GO:0006355">
    <property type="term" value="P:regulation of DNA-templated transcription"/>
    <property type="evidence" value="ECO:0007669"/>
    <property type="project" value="InterPro"/>
</dbReference>
<dbReference type="InterPro" id="IPR036390">
    <property type="entry name" value="WH_DNA-bd_sf"/>
</dbReference>
<dbReference type="PANTHER" id="PTHR18964">
    <property type="entry name" value="ROK (REPRESSOR, ORF, KINASE) FAMILY"/>
    <property type="match status" value="1"/>
</dbReference>
<protein>
    <submittedName>
        <fullName evidence="2">ROK family transcriptional regulator</fullName>
    </submittedName>
</protein>
<dbReference type="GO" id="GO:0003677">
    <property type="term" value="F:DNA binding"/>
    <property type="evidence" value="ECO:0007669"/>
    <property type="project" value="InterPro"/>
</dbReference>
<gene>
    <name evidence="2" type="ORF">DY023_11065</name>
</gene>
<comment type="caution">
    <text evidence="2">The sequence shown here is derived from an EMBL/GenBank/DDBJ whole genome shotgun (WGS) entry which is preliminary data.</text>
</comment>
<evidence type="ECO:0000313" key="2">
    <source>
        <dbReference type="EMBL" id="REJ05115.1"/>
    </source>
</evidence>
<comment type="similarity">
    <text evidence="1">Belongs to the ROK (NagC/XylR) family.</text>
</comment>
<dbReference type="RefSeq" id="WP_116242400.1">
    <property type="nucleotide sequence ID" value="NZ_QUAB01000043.1"/>
</dbReference>
<dbReference type="InterPro" id="IPR043129">
    <property type="entry name" value="ATPase_NBD"/>
</dbReference>
<dbReference type="Pfam" id="PF00480">
    <property type="entry name" value="ROK"/>
    <property type="match status" value="1"/>
</dbReference>
<dbReference type="PANTHER" id="PTHR18964:SF149">
    <property type="entry name" value="BIFUNCTIONAL UDP-N-ACETYLGLUCOSAMINE 2-EPIMERASE_N-ACETYLMANNOSAMINE KINASE"/>
    <property type="match status" value="1"/>
</dbReference>
<sequence>MTSGTPRTLRTLNEGAVLDALFRHGPLTRPEIEQLTGLSKPAAARLLLRVEEAGVVVRDGERASRSGPPAQVWRANPRAALVAGITVTAERIAAEVCDLDGSPLGEASADNTVTDAAQIAPALRALLEAALTDCGADVAQVRDVTIGVPGVIDPIPGVLRHSGRLPAWVGVDVIGLVAAELPGTTVYTANDVGLVLIAEAEFGAARDAASVVLVWVGSGIKAAFLRDGELMLGPHGSAGEIGSVIVPAFDVVPDRSSERSRAVPGGGVLLEQLLQPSALQALELPAIADRLAVAVSSAAALLDPERVVIAGSLSDAYGTALADAVQERLGFLPHDRPDVRCGELGARAQVRGAVCLSQRSARARLVGAGSLADVVLPVSAR</sequence>
<dbReference type="AlphaFoldDB" id="A0A371NTJ5"/>
<keyword evidence="3" id="KW-1185">Reference proteome</keyword>
<evidence type="ECO:0000256" key="1">
    <source>
        <dbReference type="ARBA" id="ARBA00006479"/>
    </source>
</evidence>
<dbReference type="InterPro" id="IPR000600">
    <property type="entry name" value="ROK"/>
</dbReference>
<dbReference type="SUPFAM" id="SSF46785">
    <property type="entry name" value="Winged helix' DNA-binding domain"/>
    <property type="match status" value="1"/>
</dbReference>
<reference evidence="2 3" key="1">
    <citation type="submission" date="2018-08" db="EMBL/GenBank/DDBJ databases">
        <title>Isolation, diversity and antifungal activity of Actinobacteria from cow dung.</title>
        <authorList>
            <person name="Ling L."/>
        </authorList>
    </citation>
    <scope>NUCLEOTIDE SEQUENCE [LARGE SCALE GENOMIC DNA]</scope>
    <source>
        <strain evidence="2 3">NEAU-LLE</strain>
    </source>
</reference>